<accession>A0A423WB32</accession>
<evidence type="ECO:0000313" key="2">
    <source>
        <dbReference type="EMBL" id="ROW00579.1"/>
    </source>
</evidence>
<feature type="compositionally biased region" description="Basic and acidic residues" evidence="1">
    <location>
        <begin position="27"/>
        <end position="36"/>
    </location>
</feature>
<proteinExistence type="predicted"/>
<reference evidence="2 3" key="1">
    <citation type="submission" date="2015-09" db="EMBL/GenBank/DDBJ databases">
        <title>Host preference determinants of Valsa canker pathogens revealed by comparative genomics.</title>
        <authorList>
            <person name="Yin Z."/>
            <person name="Huang L."/>
        </authorList>
    </citation>
    <scope>NUCLEOTIDE SEQUENCE [LARGE SCALE GENOMIC DNA]</scope>
    <source>
        <strain evidence="2 3">YSFL</strain>
    </source>
</reference>
<dbReference type="EMBL" id="LJZO01000008">
    <property type="protein sequence ID" value="ROW00579.1"/>
    <property type="molecule type" value="Genomic_DNA"/>
</dbReference>
<organism evidence="2 3">
    <name type="scientific">Cytospora chrysosperma</name>
    <name type="common">Cytospora canker fungus</name>
    <name type="synonym">Sphaeria chrysosperma</name>
    <dbReference type="NCBI Taxonomy" id="252740"/>
    <lineage>
        <taxon>Eukaryota</taxon>
        <taxon>Fungi</taxon>
        <taxon>Dikarya</taxon>
        <taxon>Ascomycota</taxon>
        <taxon>Pezizomycotina</taxon>
        <taxon>Sordariomycetes</taxon>
        <taxon>Sordariomycetidae</taxon>
        <taxon>Diaporthales</taxon>
        <taxon>Cytosporaceae</taxon>
        <taxon>Cytospora</taxon>
    </lineage>
</organism>
<feature type="region of interest" description="Disordered" evidence="1">
    <location>
        <begin position="1"/>
        <end position="61"/>
    </location>
</feature>
<evidence type="ECO:0000313" key="3">
    <source>
        <dbReference type="Proteomes" id="UP000284375"/>
    </source>
</evidence>
<gene>
    <name evidence="2" type="ORF">VSDG_03356</name>
</gene>
<name>A0A423WB32_CYTCH</name>
<keyword evidence="3" id="KW-1185">Reference proteome</keyword>
<comment type="caution">
    <text evidence="2">The sequence shown here is derived from an EMBL/GenBank/DDBJ whole genome shotgun (WGS) entry which is preliminary data.</text>
</comment>
<dbReference type="Proteomes" id="UP000284375">
    <property type="component" value="Unassembled WGS sequence"/>
</dbReference>
<evidence type="ECO:0000256" key="1">
    <source>
        <dbReference type="SAM" id="MobiDB-lite"/>
    </source>
</evidence>
<dbReference type="AlphaFoldDB" id="A0A423WB32"/>
<sequence length="156" mass="17067">MSEVSVSGETSEEEVVVYGLKGQLRRHPTEPQHPTERPNLNRRLRDSPASGSQRPIPTLGEDTVDAAADIGATTDYAHQGGKQRHRQHDIPQALEGALEVKKLDEQRLELAVCRWDVAQEIGRGLCALGGRDEGSGTRCGEGSVHTLRACYREECA</sequence>
<protein>
    <submittedName>
        <fullName evidence="2">Uncharacterized protein</fullName>
    </submittedName>
</protein>